<reference evidence="2" key="1">
    <citation type="submission" date="2016-05" db="EMBL/GenBank/DDBJ databases">
        <authorList>
            <person name="Li Y."/>
        </authorList>
    </citation>
    <scope>NUCLEOTIDE SEQUENCE [LARGE SCALE GENOMIC DNA]</scope>
    <source>
        <strain evidence="2">YIC4027</strain>
    </source>
</reference>
<evidence type="ECO:0000313" key="2">
    <source>
        <dbReference type="Proteomes" id="UP000094342"/>
    </source>
</evidence>
<evidence type="ECO:0008006" key="3">
    <source>
        <dbReference type="Google" id="ProtNLM"/>
    </source>
</evidence>
<dbReference type="Gene3D" id="3.40.50.300">
    <property type="entry name" value="P-loop containing nucleotide triphosphate hydrolases"/>
    <property type="match status" value="1"/>
</dbReference>
<dbReference type="Proteomes" id="UP000094342">
    <property type="component" value="Unassembled WGS sequence"/>
</dbReference>
<dbReference type="AlphaFoldDB" id="A0A1E3VHX0"/>
<evidence type="ECO:0000313" key="1">
    <source>
        <dbReference type="EMBL" id="ODR93175.1"/>
    </source>
</evidence>
<dbReference type="InterPro" id="IPR027417">
    <property type="entry name" value="P-loop_NTPase"/>
</dbReference>
<dbReference type="Pfam" id="PF13207">
    <property type="entry name" value="AAA_17"/>
    <property type="match status" value="1"/>
</dbReference>
<dbReference type="SUPFAM" id="SSF52540">
    <property type="entry name" value="P-loop containing nucleoside triphosphate hydrolases"/>
    <property type="match status" value="1"/>
</dbReference>
<dbReference type="EMBL" id="LYBW01000031">
    <property type="protein sequence ID" value="ODR93175.1"/>
    <property type="molecule type" value="Genomic_DNA"/>
</dbReference>
<proteinExistence type="predicted"/>
<organism evidence="1 2">
    <name type="scientific">Sinorhizobium alkalisoli</name>
    <dbReference type="NCBI Taxonomy" id="1752398"/>
    <lineage>
        <taxon>Bacteria</taxon>
        <taxon>Pseudomonadati</taxon>
        <taxon>Pseudomonadota</taxon>
        <taxon>Alphaproteobacteria</taxon>
        <taxon>Hyphomicrobiales</taxon>
        <taxon>Rhizobiaceae</taxon>
        <taxon>Sinorhizobium/Ensifer group</taxon>
        <taxon>Sinorhizobium</taxon>
    </lineage>
</organism>
<keyword evidence="2" id="KW-1185">Reference proteome</keyword>
<comment type="caution">
    <text evidence="1">The sequence shown here is derived from an EMBL/GenBank/DDBJ whole genome shotgun (WGS) entry which is preliminary data.</text>
</comment>
<dbReference type="STRING" id="1752398.A8M32_01250"/>
<accession>A0A1E3VHX0</accession>
<sequence length="186" mass="20488">MTGAPASGKSTTARLLKEKLEGLKVWEYGAELTRYVQERPQVTTQEDLRRLSGNVVTPDDVAAVDQKLLGFVKANRGLFPVVIDSHPVTKEDYGYRITAFSADQVRALAPDEIWVLFTSPDMAVERINANAAGRPQIDLEQARMHTDLQASVAATYGIVTGRPVYLFDSGGDQQTLIGRLAERLKK</sequence>
<name>A0A1E3VHX0_9HYPH</name>
<protein>
    <recommendedName>
        <fullName evidence="3">Adenylate kinase</fullName>
    </recommendedName>
</protein>
<gene>
    <name evidence="1" type="ORF">A8M32_01250</name>
</gene>